<evidence type="ECO:0000313" key="1">
    <source>
        <dbReference type="EMBL" id="KKL66543.1"/>
    </source>
</evidence>
<protein>
    <recommendedName>
        <fullName evidence="2">Rubredoxin-like domain-containing protein</fullName>
    </recommendedName>
</protein>
<name>A0A0F9DXJ3_9ZZZZ</name>
<gene>
    <name evidence="1" type="ORF">LCGC14_2143920</name>
</gene>
<comment type="caution">
    <text evidence="1">The sequence shown here is derived from an EMBL/GenBank/DDBJ whole genome shotgun (WGS) entry which is preliminary data.</text>
</comment>
<organism evidence="1">
    <name type="scientific">marine sediment metagenome</name>
    <dbReference type="NCBI Taxonomy" id="412755"/>
    <lineage>
        <taxon>unclassified sequences</taxon>
        <taxon>metagenomes</taxon>
        <taxon>ecological metagenomes</taxon>
    </lineage>
</organism>
<sequence length="48" mass="5830">MGDEIKELICKQCNYSWIPRKQPEEIKECPNCKSREWRLKEDKDGCRD</sequence>
<reference evidence="1" key="1">
    <citation type="journal article" date="2015" name="Nature">
        <title>Complex archaea that bridge the gap between prokaryotes and eukaryotes.</title>
        <authorList>
            <person name="Spang A."/>
            <person name="Saw J.H."/>
            <person name="Jorgensen S.L."/>
            <person name="Zaremba-Niedzwiedzka K."/>
            <person name="Martijn J."/>
            <person name="Lind A.E."/>
            <person name="van Eijk R."/>
            <person name="Schleper C."/>
            <person name="Guy L."/>
            <person name="Ettema T.J."/>
        </authorList>
    </citation>
    <scope>NUCLEOTIDE SEQUENCE</scope>
</reference>
<dbReference type="EMBL" id="LAZR01027167">
    <property type="protein sequence ID" value="KKL66543.1"/>
    <property type="molecule type" value="Genomic_DNA"/>
</dbReference>
<evidence type="ECO:0008006" key="2">
    <source>
        <dbReference type="Google" id="ProtNLM"/>
    </source>
</evidence>
<proteinExistence type="predicted"/>
<dbReference type="AlphaFoldDB" id="A0A0F9DXJ3"/>
<accession>A0A0F9DXJ3</accession>